<evidence type="ECO:0000313" key="5">
    <source>
        <dbReference type="Proteomes" id="UP000307943"/>
    </source>
</evidence>
<dbReference type="PANTHER" id="PTHR43649">
    <property type="entry name" value="ARABINOSE-BINDING PROTEIN-RELATED"/>
    <property type="match status" value="1"/>
</dbReference>
<organism evidence="4 5">
    <name type="scientific">Paenibacillus hemerocallicola</name>
    <dbReference type="NCBI Taxonomy" id="1172614"/>
    <lineage>
        <taxon>Bacteria</taxon>
        <taxon>Bacillati</taxon>
        <taxon>Bacillota</taxon>
        <taxon>Bacilli</taxon>
        <taxon>Bacillales</taxon>
        <taxon>Paenibacillaceae</taxon>
        <taxon>Paenibacillus</taxon>
    </lineage>
</organism>
<comment type="caution">
    <text evidence="4">The sequence shown here is derived from an EMBL/GenBank/DDBJ whole genome shotgun (WGS) entry which is preliminary data.</text>
</comment>
<reference evidence="4 5" key="1">
    <citation type="submission" date="2019-05" db="EMBL/GenBank/DDBJ databases">
        <title>We sequenced the genome of Paenibacillus hemerocallicola KCTC 33185 for further insight into its adaptation and study the phylogeny of Paenibacillus.</title>
        <authorList>
            <person name="Narsing Rao M.P."/>
        </authorList>
    </citation>
    <scope>NUCLEOTIDE SEQUENCE [LARGE SCALE GENOMIC DNA]</scope>
    <source>
        <strain evidence="4 5">KCTC 33185</strain>
    </source>
</reference>
<evidence type="ECO:0000256" key="3">
    <source>
        <dbReference type="ARBA" id="ARBA00022729"/>
    </source>
</evidence>
<evidence type="ECO:0000256" key="2">
    <source>
        <dbReference type="ARBA" id="ARBA00022448"/>
    </source>
</evidence>
<dbReference type="Pfam" id="PF01547">
    <property type="entry name" value="SBP_bac_1"/>
    <property type="match status" value="1"/>
</dbReference>
<accession>A0A5C4SZR8</accession>
<name>A0A5C4SZR8_9BACL</name>
<dbReference type="AlphaFoldDB" id="A0A5C4SZR8"/>
<dbReference type="EMBL" id="VDCQ01000061">
    <property type="protein sequence ID" value="TNJ62348.1"/>
    <property type="molecule type" value="Genomic_DNA"/>
</dbReference>
<dbReference type="InterPro" id="IPR006059">
    <property type="entry name" value="SBP"/>
</dbReference>
<comment type="similarity">
    <text evidence="1">Belongs to the bacterial solute-binding protein 1 family.</text>
</comment>
<dbReference type="PANTHER" id="PTHR43649:SF34">
    <property type="entry name" value="ABC TRANSPORTER PERIPLASMIC-BINDING PROTEIN YCJN-RELATED"/>
    <property type="match status" value="1"/>
</dbReference>
<keyword evidence="5" id="KW-1185">Reference proteome</keyword>
<evidence type="ECO:0000256" key="1">
    <source>
        <dbReference type="ARBA" id="ARBA00008520"/>
    </source>
</evidence>
<protein>
    <submittedName>
        <fullName evidence="4">Extracellular solute-binding protein</fullName>
    </submittedName>
</protein>
<proteinExistence type="inferred from homology"/>
<dbReference type="Gene3D" id="3.40.190.10">
    <property type="entry name" value="Periplasmic binding protein-like II"/>
    <property type="match status" value="1"/>
</dbReference>
<keyword evidence="2" id="KW-0813">Transport</keyword>
<sequence>MQREVKTMKMRRPGLLLAVMAGLLAVMAGLLAGCSGNDKGEEGKPAAVVNEPVTIRIGASASAHLNNEVQFQETVVQPVKRKYPHITIEYIPMGGSNPVKSIGDWMAGGNVPDIILHANGSMGELFAYDLMTDITPQVKQTGADLNRFDKAVLDSVRVASDEGWLVGMPFSQNFNALYYNKDIFDKFAVGYPTDGLTWDNVIDLSRRLARNEGGVQYTGLHPEWVLRPAYPLALTIVDAKTGKSQVTNAAWKQVAELLQRIVAIPGNWDGKAGRGDFWGKKTVAMLATTNVFTSIEPEARKGFTNWDVAQYPSHANRPGVSGMVDAWVMIIAKTSKHKEQAMQVINVVTSDEVQLLASAKFAQMSTLANPEMNRQFGSQLDSLNIKQKNLAGIFKGRIVAAPKFSPYERQARTPYQDNMLKVFGGQMDVNTALRDADDKINKLLAELQK</sequence>
<keyword evidence="3" id="KW-0732">Signal</keyword>
<evidence type="ECO:0000313" key="4">
    <source>
        <dbReference type="EMBL" id="TNJ62348.1"/>
    </source>
</evidence>
<dbReference type="SUPFAM" id="SSF53850">
    <property type="entry name" value="Periplasmic binding protein-like II"/>
    <property type="match status" value="1"/>
</dbReference>
<dbReference type="PROSITE" id="PS51257">
    <property type="entry name" value="PROKAR_LIPOPROTEIN"/>
    <property type="match status" value="1"/>
</dbReference>
<dbReference type="OrthoDB" id="9768630at2"/>
<dbReference type="InterPro" id="IPR050490">
    <property type="entry name" value="Bact_solute-bd_prot1"/>
</dbReference>
<gene>
    <name evidence="4" type="ORF">FE784_31155</name>
</gene>
<dbReference type="Proteomes" id="UP000307943">
    <property type="component" value="Unassembled WGS sequence"/>
</dbReference>